<dbReference type="RefSeq" id="XP_018274256.1">
    <property type="nucleotide sequence ID" value="XM_018415452.1"/>
</dbReference>
<gene>
    <name evidence="12" type="ORF">RHOBADRAFT_50702</name>
</gene>
<keyword evidence="10" id="KW-0812">Transmembrane</keyword>
<dbReference type="EC" id="3.1.1.5" evidence="2 9"/>
<dbReference type="PANTHER" id="PTHR10728:SF33">
    <property type="entry name" value="LYSOPHOSPHOLIPASE 1-RELATED"/>
    <property type="match status" value="1"/>
</dbReference>
<evidence type="ECO:0000256" key="4">
    <source>
        <dbReference type="ARBA" id="ARBA00022801"/>
    </source>
</evidence>
<dbReference type="InterPro" id="IPR002642">
    <property type="entry name" value="LysoPLipase_cat_dom"/>
</dbReference>
<dbReference type="GO" id="GO:0046475">
    <property type="term" value="P:glycerophospholipid catabolic process"/>
    <property type="evidence" value="ECO:0007669"/>
    <property type="project" value="TreeGrafter"/>
</dbReference>
<dbReference type="STRING" id="578459.A0A194SC77"/>
<proteinExistence type="inferred from homology"/>
<evidence type="ECO:0000256" key="9">
    <source>
        <dbReference type="RuleBase" id="RU362103"/>
    </source>
</evidence>
<dbReference type="PANTHER" id="PTHR10728">
    <property type="entry name" value="CYTOSOLIC PHOSPHOLIPASE A2"/>
    <property type="match status" value="1"/>
</dbReference>
<evidence type="ECO:0000256" key="2">
    <source>
        <dbReference type="ARBA" id="ARBA00013274"/>
    </source>
</evidence>
<dbReference type="GO" id="GO:0004623">
    <property type="term" value="F:phospholipase A2 activity"/>
    <property type="evidence" value="ECO:0007669"/>
    <property type="project" value="TreeGrafter"/>
</dbReference>
<feature type="domain" description="PLA2c" evidence="11">
    <location>
        <begin position="28"/>
        <end position="604"/>
    </location>
</feature>
<accession>A0A194SC77</accession>
<evidence type="ECO:0000256" key="6">
    <source>
        <dbReference type="ARBA" id="ARBA00023098"/>
    </source>
</evidence>
<dbReference type="GO" id="GO:0004622">
    <property type="term" value="F:phosphatidylcholine lysophospholipase activity"/>
    <property type="evidence" value="ECO:0007669"/>
    <property type="project" value="UniProtKB-EC"/>
</dbReference>
<evidence type="ECO:0000256" key="10">
    <source>
        <dbReference type="SAM" id="Phobius"/>
    </source>
</evidence>
<feature type="chain" id="PRO_5008265611" description="Lysophospholipase" evidence="9">
    <location>
        <begin position="18"/>
        <end position="661"/>
    </location>
</feature>
<evidence type="ECO:0000313" key="12">
    <source>
        <dbReference type="EMBL" id="KPV78207.1"/>
    </source>
</evidence>
<evidence type="ECO:0000259" key="11">
    <source>
        <dbReference type="PROSITE" id="PS51210"/>
    </source>
</evidence>
<evidence type="ECO:0000256" key="8">
    <source>
        <dbReference type="PROSITE-ProRule" id="PRU00555"/>
    </source>
</evidence>
<dbReference type="InterPro" id="IPR016035">
    <property type="entry name" value="Acyl_Trfase/lysoPLipase"/>
</dbReference>
<evidence type="ECO:0000313" key="13">
    <source>
        <dbReference type="Proteomes" id="UP000053890"/>
    </source>
</evidence>
<keyword evidence="4 8" id="KW-0378">Hydrolase</keyword>
<feature type="transmembrane region" description="Helical" evidence="10">
    <location>
        <begin position="639"/>
        <end position="660"/>
    </location>
</feature>
<evidence type="ECO:0000256" key="1">
    <source>
        <dbReference type="ARBA" id="ARBA00008780"/>
    </source>
</evidence>
<dbReference type="GO" id="GO:0005829">
    <property type="term" value="C:cytosol"/>
    <property type="evidence" value="ECO:0007669"/>
    <property type="project" value="TreeGrafter"/>
</dbReference>
<keyword evidence="13" id="KW-1185">Reference proteome</keyword>
<dbReference type="SUPFAM" id="SSF52151">
    <property type="entry name" value="FabD/lysophospholipase-like"/>
    <property type="match status" value="1"/>
</dbReference>
<dbReference type="Pfam" id="PF01735">
    <property type="entry name" value="PLA2_B"/>
    <property type="match status" value="1"/>
</dbReference>
<dbReference type="AlphaFoldDB" id="A0A194SC77"/>
<keyword evidence="3 9" id="KW-0732">Signal</keyword>
<keyword evidence="5 8" id="KW-0442">Lipid degradation</keyword>
<dbReference type="Gene3D" id="3.40.1090.10">
    <property type="entry name" value="Cytosolic phospholipase A2 catalytic domain"/>
    <property type="match status" value="1"/>
</dbReference>
<keyword evidence="10" id="KW-1133">Transmembrane helix</keyword>
<dbReference type="OMA" id="FGHINMS"/>
<keyword evidence="6 8" id="KW-0443">Lipid metabolism</keyword>
<dbReference type="EMBL" id="KQ474073">
    <property type="protein sequence ID" value="KPV78207.1"/>
    <property type="molecule type" value="Genomic_DNA"/>
</dbReference>
<reference evidence="12 13" key="1">
    <citation type="journal article" date="2015" name="Front. Microbiol.">
        <title>Genome sequence of the plant growth promoting endophytic yeast Rhodotorula graminis WP1.</title>
        <authorList>
            <person name="Firrincieli A."/>
            <person name="Otillar R."/>
            <person name="Salamov A."/>
            <person name="Schmutz J."/>
            <person name="Khan Z."/>
            <person name="Redman R.S."/>
            <person name="Fleck N.D."/>
            <person name="Lindquist E."/>
            <person name="Grigoriev I.V."/>
            <person name="Doty S.L."/>
        </authorList>
    </citation>
    <scope>NUCLEOTIDE SEQUENCE [LARGE SCALE GENOMIC DNA]</scope>
    <source>
        <strain evidence="12 13">WP1</strain>
    </source>
</reference>
<organism evidence="12 13">
    <name type="scientific">Rhodotorula graminis (strain WP1)</name>
    <dbReference type="NCBI Taxonomy" id="578459"/>
    <lineage>
        <taxon>Eukaryota</taxon>
        <taxon>Fungi</taxon>
        <taxon>Dikarya</taxon>
        <taxon>Basidiomycota</taxon>
        <taxon>Pucciniomycotina</taxon>
        <taxon>Microbotryomycetes</taxon>
        <taxon>Sporidiobolales</taxon>
        <taxon>Sporidiobolaceae</taxon>
        <taxon>Rhodotorula</taxon>
    </lineage>
</organism>
<feature type="signal peptide" evidence="9">
    <location>
        <begin position="1"/>
        <end position="17"/>
    </location>
</feature>
<comment type="similarity">
    <text evidence="1 9">Belongs to the lysophospholipase family.</text>
</comment>
<dbReference type="PROSITE" id="PS51210">
    <property type="entry name" value="PLA2C"/>
    <property type="match status" value="1"/>
</dbReference>
<dbReference type="OrthoDB" id="4084751at2759"/>
<dbReference type="SMART" id="SM00022">
    <property type="entry name" value="PLAc"/>
    <property type="match status" value="1"/>
</dbReference>
<sequence length="661" mass="69286">MLQSAALVVAAAALAAAQAPSYAPIRVDCPSAALIGRLGDPTRGNQTLPPDEQQYIDNRRNNVLPDLWQQYLNDNATGSTGYSASEIVGGQPNLGIAISGGGLRASLYGAGTLSALDGRNSSTAGPLLQLASYLAGLSGGSWTVTSVALNDLEPIYSLVTGANSSRTGGWQLDRDILAPSGLLGFSDNGNYYDSLEEDVRAKAAAGFPISITDLWGRALAYHFLNGTTEDNFFSTDAAHDQGTLFSSIRYTTSFQSGQMPYPILATTSRINENQQLTNDSTSVIPLENTGFEISPFTFGSFEATLAAYIPLEYLGTQLSNGQPTNRCVNYFDNAGFAMGSSASLFNAVQEGFVGATFSSLLSNLLQAVTDLDPPEGSVALVANYPNSFGNFTPDTGYSFESAGEQILQVTDGGEDGQNVPLMPLLAKARALDAIFAVDGSADTSETYANGTSLVATAQKVELHAHNYTRFPDIPHNQQEFVDQGLTTRPTFFGCNISDANMGNYSNYPIIIYHPNSAGANPGATNYSTFKLSYEDSETISFLDAANLYAKRGYPDPSTPTQPDEQWPLCLKCAVVDRARQRAGVARTDACQACLNRYCWSPEIADQLVNATQTAGNNTPASGGGGGGGASPSSGAARALALPAGGVVAAAAAVLGGFALLA</sequence>
<keyword evidence="10" id="KW-0472">Membrane</keyword>
<dbReference type="GeneID" id="28975900"/>
<keyword evidence="7" id="KW-0325">Glycoprotein</keyword>
<name>A0A194SC77_RHOGW</name>
<evidence type="ECO:0000256" key="3">
    <source>
        <dbReference type="ARBA" id="ARBA00022729"/>
    </source>
</evidence>
<evidence type="ECO:0000256" key="5">
    <source>
        <dbReference type="ARBA" id="ARBA00022963"/>
    </source>
</evidence>
<evidence type="ECO:0000256" key="7">
    <source>
        <dbReference type="ARBA" id="ARBA00023180"/>
    </source>
</evidence>
<dbReference type="Proteomes" id="UP000053890">
    <property type="component" value="Unassembled WGS sequence"/>
</dbReference>
<protein>
    <recommendedName>
        <fullName evidence="2 9">Lysophospholipase</fullName>
        <ecNumber evidence="2 9">3.1.1.5</ecNumber>
    </recommendedName>
</protein>
<comment type="catalytic activity">
    <reaction evidence="9">
        <text>a 1-acyl-sn-glycero-3-phosphocholine + H2O = sn-glycerol 3-phosphocholine + a fatty acid + H(+)</text>
        <dbReference type="Rhea" id="RHEA:15177"/>
        <dbReference type="ChEBI" id="CHEBI:15377"/>
        <dbReference type="ChEBI" id="CHEBI:15378"/>
        <dbReference type="ChEBI" id="CHEBI:16870"/>
        <dbReference type="ChEBI" id="CHEBI:28868"/>
        <dbReference type="ChEBI" id="CHEBI:58168"/>
        <dbReference type="EC" id="3.1.1.5"/>
    </reaction>
</comment>